<evidence type="ECO:0000313" key="2">
    <source>
        <dbReference type="EMBL" id="KAF8822194.1"/>
    </source>
</evidence>
<dbReference type="EMBL" id="JADAQX010000074">
    <property type="protein sequence ID" value="KAF8822194.1"/>
    <property type="molecule type" value="Genomic_DNA"/>
</dbReference>
<comment type="caution">
    <text evidence="2">The sequence shown here is derived from an EMBL/GenBank/DDBJ whole genome shotgun (WGS) entry which is preliminary data.</text>
</comment>
<accession>A0ABQ7JE88</accession>
<keyword evidence="3" id="KW-1185">Reference proteome</keyword>
<dbReference type="InterPro" id="IPR024603">
    <property type="entry name" value="COG_complex_COG2_C"/>
</dbReference>
<evidence type="ECO:0000259" key="1">
    <source>
        <dbReference type="Pfam" id="PF12022"/>
    </source>
</evidence>
<proteinExistence type="predicted"/>
<name>A0ABQ7JE88_9APIC</name>
<dbReference type="Pfam" id="PF12022">
    <property type="entry name" value="COG2_C"/>
    <property type="match status" value="1"/>
</dbReference>
<gene>
    <name evidence="2" type="ORF">IE077_000847</name>
</gene>
<reference evidence="2 3" key="1">
    <citation type="journal article" date="2020" name="bioRxiv">
        <title>Metabolic contributions of an alphaproteobacterial endosymbiont in the apicomplexan Cardiosporidium cionae.</title>
        <authorList>
            <person name="Hunter E.S."/>
            <person name="Paight C.J."/>
            <person name="Lane C.E."/>
        </authorList>
    </citation>
    <scope>NUCLEOTIDE SEQUENCE [LARGE SCALE GENOMIC DNA]</scope>
    <source>
        <strain evidence="2">ESH_2018</strain>
    </source>
</reference>
<organism evidence="2 3">
    <name type="scientific">Cardiosporidium cionae</name>
    <dbReference type="NCBI Taxonomy" id="476202"/>
    <lineage>
        <taxon>Eukaryota</taxon>
        <taxon>Sar</taxon>
        <taxon>Alveolata</taxon>
        <taxon>Apicomplexa</taxon>
        <taxon>Aconoidasida</taxon>
        <taxon>Nephromycida</taxon>
        <taxon>Cardiosporidium</taxon>
    </lineage>
</organism>
<feature type="domain" description="COG complex component COG2 C-terminal" evidence="1">
    <location>
        <begin position="151"/>
        <end position="485"/>
    </location>
</feature>
<sequence length="520" mass="59554">MAGALEEIEMAEPTVSSRTAKQEATVYQYRLELYTMRISLFLLPFLEYLTVTLLQENTLLKWIASRLCSDSKISHSVTSVPSLRLYSNVVGASIMQTIEEHFSSVFLPVFPEDFATNYHAMGKFLNQLSKCMEAVEFSAWEKSSILQNFDKKWKTQVYFSIVRSYSQAALENSFVISTTFKEKYPFEHCEFYLRASVEILRQIKNIFSSNTFLDSCFGLTIRFVVEIIVRYILYVNSTLKFISPHSSGKNVEEVSSYDTKNIPSHYVGYILADILVLQEWISVDKSSLSEKPCSLECDTHGFLVKYMLTTLQESCYKQASLSLNDASKFSCYSQVISIFFKALEEISQQLESTLETMEQLLVKGIQEEACAQLIALKSIPTMYQLTKREAPTKPSSYVDSILYCISTTRDALLHICPQLKVSEWMVQVVDFMSQQFLQEIDILLQTVKRQQRSLIRLQKLDRERATQVDALRDFDKIILQIKLDVQHFSKACANDLSIGSSSILLPTLVERTRKLCDESG</sequence>
<dbReference type="PANTHER" id="PTHR12961">
    <property type="entry name" value="CONSERVED OLIGOMERIC GOLGI COMPLEX COMPONENT 2"/>
    <property type="match status" value="1"/>
</dbReference>
<evidence type="ECO:0000313" key="3">
    <source>
        <dbReference type="Proteomes" id="UP000823046"/>
    </source>
</evidence>
<dbReference type="InterPro" id="IPR009316">
    <property type="entry name" value="COG2"/>
</dbReference>
<dbReference type="PANTHER" id="PTHR12961:SF0">
    <property type="entry name" value="CONSERVED OLIGOMERIC GOLGI COMPLEX SUBUNIT 2"/>
    <property type="match status" value="1"/>
</dbReference>
<protein>
    <recommendedName>
        <fullName evidence="1">COG complex component COG2 C-terminal domain-containing protein</fullName>
    </recommendedName>
</protein>
<dbReference type="Proteomes" id="UP000823046">
    <property type="component" value="Unassembled WGS sequence"/>
</dbReference>